<evidence type="ECO:0000313" key="1">
    <source>
        <dbReference type="EMBL" id="TGE04208.1"/>
    </source>
</evidence>
<dbReference type="RefSeq" id="WP_135436650.1">
    <property type="nucleotide sequence ID" value="NZ_SRLA01000006.1"/>
</dbReference>
<sequence length="170" mass="20156">MNYLELKWSADPRVVGVKDGLGPCYLDNDFYERHRWLEDIFINNKYDQLVDHTTWWKPLATMPDFGGNLERIPMEKAAKLTDFIDFSGFREGYLVNERLRDILEKAHLPQHKYFPATFQQGEREITGYWWLYYNLETGEHHVDFSRSSFQPDRFGKAEIKGGSIGYKLLH</sequence>
<dbReference type="OrthoDB" id="1356084at2"/>
<evidence type="ECO:0000313" key="2">
    <source>
        <dbReference type="Proteomes" id="UP000298337"/>
    </source>
</evidence>
<proteinExistence type="predicted"/>
<organism evidence="1 2">
    <name type="scientific">Hymenobacter fodinae</name>
    <dbReference type="NCBI Taxonomy" id="2510796"/>
    <lineage>
        <taxon>Bacteria</taxon>
        <taxon>Pseudomonadati</taxon>
        <taxon>Bacteroidota</taxon>
        <taxon>Cytophagia</taxon>
        <taxon>Cytophagales</taxon>
        <taxon>Hymenobacteraceae</taxon>
        <taxon>Hymenobacter</taxon>
    </lineage>
</organism>
<comment type="caution">
    <text evidence="1">The sequence shown here is derived from an EMBL/GenBank/DDBJ whole genome shotgun (WGS) entry which is preliminary data.</text>
</comment>
<name>A0A4Z0P0T7_9BACT</name>
<dbReference type="Proteomes" id="UP000298337">
    <property type="component" value="Unassembled WGS sequence"/>
</dbReference>
<dbReference type="EMBL" id="SRLA01000006">
    <property type="protein sequence ID" value="TGE04208.1"/>
    <property type="molecule type" value="Genomic_DNA"/>
</dbReference>
<keyword evidence="2" id="KW-1185">Reference proteome</keyword>
<reference evidence="1 2" key="1">
    <citation type="submission" date="2019-04" db="EMBL/GenBank/DDBJ databases">
        <authorList>
            <person name="Feng G."/>
            <person name="Zhang J."/>
            <person name="Zhu H."/>
        </authorList>
    </citation>
    <scope>NUCLEOTIDE SEQUENCE [LARGE SCALE GENOMIC DNA]</scope>
    <source>
        <strain evidence="1 2">92R-1</strain>
    </source>
</reference>
<accession>A0A4Z0P0T7</accession>
<gene>
    <name evidence="1" type="ORF">EU556_23345</name>
</gene>
<protein>
    <submittedName>
        <fullName evidence="1">Uncharacterized protein</fullName>
    </submittedName>
</protein>
<dbReference type="AlphaFoldDB" id="A0A4Z0P0T7"/>